<dbReference type="Gene3D" id="1.20.1310.10">
    <property type="entry name" value="Cullin Repeats"/>
    <property type="match status" value="2"/>
</dbReference>
<feature type="domain" description="Protein kinase" evidence="4">
    <location>
        <begin position="394"/>
        <end position="673"/>
    </location>
</feature>
<dbReference type="GO" id="GO:0004674">
    <property type="term" value="F:protein serine/threonine kinase activity"/>
    <property type="evidence" value="ECO:0007669"/>
    <property type="project" value="TreeGrafter"/>
</dbReference>
<dbReference type="InterPro" id="IPR045274">
    <property type="entry name" value="WAK-like"/>
</dbReference>
<sequence length="682" mass="78374">MLEHEEERAMKMVLEDGIVKTKKIMEGNQEVNFTIEEYQRFHQCVFDLHSASYRNNSHWLLERFVKSLEESINSVVLPSFVDKHDALLLRELILMWSNYKMMTKWLCKFFESIDRHFVPNICYCSLNDISNNNFHDLVFKEFYVKFQDVAISLINQERMGLHIDCSSLKNVFLLFMEMHKHTGIAYYEGFESVLLEETSNYYCQMAQQWLSLGSPADYVQKVYQCLEQEAERAERYMLSGTPPKLLKVVKQQLVYEILDKLVEKQRPENCGLVTDFYQEMLSKCANMTLQEGSSWTTEEWLSALLTSSLETGVGFLVAAGVHKLFILVPDLAMHRIGGMSTCWETKKDKKANKETAFIKNGSKLLEKLVDICDGKCNSLRSFSATELKKATNNYDPQKILTRDSGYKLYKGFLQGRPVSVKKFKDDMEQYEYCFNDIVYASKMSVHKSFMKLLGCCLEAQIPILVFEYVGDRTLSDFLWGSEEACCQPLLWIPRSKIAVDMANAVAFLHVAFAKPIVFRNIKPLNILLDDNHGAKLSDFSISISIPKGESHVRDSVAGATGLIAPEYLTTGNFNEKQDVFNFGVFLLVLLSGQMVVDFSRPEKEILLQDHVKKCIEDDRFNKVIDSTIIAEGTWPGKEQQLQAYTALSLRCISELAEDRPTMVDVSQELRKIYWSAISCRQQ</sequence>
<dbReference type="SUPFAM" id="SSF74788">
    <property type="entry name" value="Cullin repeat-like"/>
    <property type="match status" value="1"/>
</dbReference>
<dbReference type="InterPro" id="IPR011009">
    <property type="entry name" value="Kinase-like_dom_sf"/>
</dbReference>
<dbReference type="GO" id="GO:0007166">
    <property type="term" value="P:cell surface receptor signaling pathway"/>
    <property type="evidence" value="ECO:0007669"/>
    <property type="project" value="InterPro"/>
</dbReference>
<keyword evidence="2" id="KW-0547">Nucleotide-binding</keyword>
<dbReference type="InterPro" id="IPR001373">
    <property type="entry name" value="Cullin_N"/>
</dbReference>
<dbReference type="GO" id="GO:0031625">
    <property type="term" value="F:ubiquitin protein ligase binding"/>
    <property type="evidence" value="ECO:0007669"/>
    <property type="project" value="InterPro"/>
</dbReference>
<dbReference type="PROSITE" id="PS50011">
    <property type="entry name" value="PROTEIN_KINASE_DOM"/>
    <property type="match status" value="1"/>
</dbReference>
<keyword evidence="3" id="KW-0067">ATP-binding</keyword>
<dbReference type="GO" id="GO:0006511">
    <property type="term" value="P:ubiquitin-dependent protein catabolic process"/>
    <property type="evidence" value="ECO:0007669"/>
    <property type="project" value="InterPro"/>
</dbReference>
<evidence type="ECO:0000313" key="5">
    <source>
        <dbReference type="EMBL" id="TKS04326.1"/>
    </source>
</evidence>
<reference evidence="5" key="1">
    <citation type="submission" date="2018-10" db="EMBL/GenBank/DDBJ databases">
        <title>Population genomic analysis revealed the cold adaptation of white poplar.</title>
        <authorList>
            <person name="Liu Y.-J."/>
        </authorList>
    </citation>
    <scope>NUCLEOTIDE SEQUENCE [LARGE SCALE GENOMIC DNA]</scope>
    <source>
        <strain evidence="5">PAL-ZL1</strain>
    </source>
</reference>
<gene>
    <name evidence="5" type="ORF">D5086_0000145270</name>
</gene>
<organism evidence="5">
    <name type="scientific">Populus alba</name>
    <name type="common">White poplar</name>
    <dbReference type="NCBI Taxonomy" id="43335"/>
    <lineage>
        <taxon>Eukaryota</taxon>
        <taxon>Viridiplantae</taxon>
        <taxon>Streptophyta</taxon>
        <taxon>Embryophyta</taxon>
        <taxon>Tracheophyta</taxon>
        <taxon>Spermatophyta</taxon>
        <taxon>Magnoliopsida</taxon>
        <taxon>eudicotyledons</taxon>
        <taxon>Gunneridae</taxon>
        <taxon>Pentapetalae</taxon>
        <taxon>rosids</taxon>
        <taxon>fabids</taxon>
        <taxon>Malpighiales</taxon>
        <taxon>Salicaceae</taxon>
        <taxon>Saliceae</taxon>
        <taxon>Populus</taxon>
    </lineage>
</organism>
<dbReference type="InterPro" id="IPR016159">
    <property type="entry name" value="Cullin_repeat-like_dom_sf"/>
</dbReference>
<dbReference type="Gene3D" id="1.10.510.10">
    <property type="entry name" value="Transferase(Phosphotransferase) domain 1"/>
    <property type="match status" value="1"/>
</dbReference>
<comment type="similarity">
    <text evidence="1">Belongs to the cullin family.</text>
</comment>
<dbReference type="InterPro" id="IPR000719">
    <property type="entry name" value="Prot_kinase_dom"/>
</dbReference>
<name>A0A4V6A8T5_POPAL</name>
<dbReference type="SUPFAM" id="SSF56112">
    <property type="entry name" value="Protein kinase-like (PK-like)"/>
    <property type="match status" value="1"/>
</dbReference>
<dbReference type="Pfam" id="PF00888">
    <property type="entry name" value="Cullin"/>
    <property type="match status" value="1"/>
</dbReference>
<comment type="caution">
    <text evidence="5">The sequence shown here is derived from an EMBL/GenBank/DDBJ whole genome shotgun (WGS) entry which is preliminary data.</text>
</comment>
<dbReference type="Gene3D" id="3.30.200.20">
    <property type="entry name" value="Phosphorylase Kinase, domain 1"/>
    <property type="match status" value="1"/>
</dbReference>
<dbReference type="GO" id="GO:0005886">
    <property type="term" value="C:plasma membrane"/>
    <property type="evidence" value="ECO:0007669"/>
    <property type="project" value="TreeGrafter"/>
</dbReference>
<dbReference type="PANTHER" id="PTHR27005">
    <property type="entry name" value="WALL-ASSOCIATED RECEPTOR KINASE-LIKE 21"/>
    <property type="match status" value="1"/>
</dbReference>
<accession>A0A4V6A8T5</accession>
<dbReference type="Pfam" id="PF00069">
    <property type="entry name" value="Pkinase"/>
    <property type="match status" value="1"/>
</dbReference>
<dbReference type="PANTHER" id="PTHR27005:SF467">
    <property type="entry name" value="PROTEIN KINASE, PUTATIVE-RELATED"/>
    <property type="match status" value="1"/>
</dbReference>
<evidence type="ECO:0000259" key="4">
    <source>
        <dbReference type="PROSITE" id="PS50011"/>
    </source>
</evidence>
<dbReference type="GO" id="GO:0005524">
    <property type="term" value="F:ATP binding"/>
    <property type="evidence" value="ECO:0007669"/>
    <property type="project" value="UniProtKB-KW"/>
</dbReference>
<evidence type="ECO:0000256" key="2">
    <source>
        <dbReference type="ARBA" id="ARBA00022741"/>
    </source>
</evidence>
<dbReference type="EMBL" id="RCHU01000462">
    <property type="protein sequence ID" value="TKS04326.1"/>
    <property type="molecule type" value="Genomic_DNA"/>
</dbReference>
<dbReference type="STRING" id="43335.A0A4V6A8T5"/>
<evidence type="ECO:0000256" key="3">
    <source>
        <dbReference type="ARBA" id="ARBA00022840"/>
    </source>
</evidence>
<proteinExistence type="inferred from homology"/>
<protein>
    <recommendedName>
        <fullName evidence="4">Protein kinase domain-containing protein</fullName>
    </recommendedName>
</protein>
<evidence type="ECO:0000256" key="1">
    <source>
        <dbReference type="ARBA" id="ARBA00006019"/>
    </source>
</evidence>
<dbReference type="AlphaFoldDB" id="A0A4V6A8T5"/>